<dbReference type="EMBL" id="EU955115">
    <property type="protein sequence ID" value="ACG27233.1"/>
    <property type="molecule type" value="mRNA"/>
</dbReference>
<name>B6SQV0_MAIZE</name>
<dbReference type="RefSeq" id="NP_001315049.2">
    <property type="nucleotide sequence ID" value="NM_001328120.2"/>
</dbReference>
<proteinExistence type="evidence at transcript level"/>
<reference evidence="1" key="1">
    <citation type="journal article" date="2009" name="Plant Mol. Biol.">
        <title>Insights into corn genes derived from large-scale cDNA sequencing.</title>
        <authorList>
            <person name="Alexandrov N.N."/>
            <person name="Brover V.V."/>
            <person name="Freidin S."/>
            <person name="Troukhan M.E."/>
            <person name="Tatarinova T.V."/>
            <person name="Zhang H."/>
            <person name="Swaller T.J."/>
            <person name="Lu Y.P."/>
            <person name="Bouck J."/>
            <person name="Flavell R.B."/>
            <person name="Feldmann K.A."/>
        </authorList>
    </citation>
    <scope>NUCLEOTIDE SEQUENCE</scope>
</reference>
<protein>
    <submittedName>
        <fullName evidence="1">Uncharacterized protein</fullName>
    </submittedName>
</protein>
<organism evidence="1">
    <name type="scientific">Zea mays</name>
    <name type="common">Maize</name>
    <dbReference type="NCBI Taxonomy" id="4577"/>
    <lineage>
        <taxon>Eukaryota</taxon>
        <taxon>Viridiplantae</taxon>
        <taxon>Streptophyta</taxon>
        <taxon>Embryophyta</taxon>
        <taxon>Tracheophyta</taxon>
        <taxon>Spermatophyta</taxon>
        <taxon>Magnoliopsida</taxon>
        <taxon>Liliopsida</taxon>
        <taxon>Poales</taxon>
        <taxon>Poaceae</taxon>
        <taxon>PACMAD clade</taxon>
        <taxon>Panicoideae</taxon>
        <taxon>Andropogonodae</taxon>
        <taxon>Andropogoneae</taxon>
        <taxon>Tripsacinae</taxon>
        <taxon>Zea</taxon>
    </lineage>
</organism>
<sequence>MFSISHADLHSSLDRWRTRTFLSSCSNRRHSVSHAVVPSQSSPVLPRPYRVLQQALRRSRCSPPRHRFTDSAS</sequence>
<evidence type="ECO:0000313" key="1">
    <source>
        <dbReference type="EMBL" id="ACG27233.1"/>
    </source>
</evidence>
<dbReference type="AlphaFoldDB" id="B6SQV0"/>
<accession>B6SQV0</accession>
<dbReference type="KEGG" id="zma:100275276"/>
<dbReference type="GeneID" id="100275276"/>